<feature type="compositionally biased region" description="Low complexity" evidence="2">
    <location>
        <begin position="94"/>
        <end position="106"/>
    </location>
</feature>
<reference evidence="3" key="1">
    <citation type="submission" date="2023-05" db="EMBL/GenBank/DDBJ databases">
        <title>Genome and transcriptome analyses reveal genes involved in the formation of fine ridges on petal epidermal cells in Hibiscus trionum.</title>
        <authorList>
            <person name="Koshimizu S."/>
            <person name="Masuda S."/>
            <person name="Ishii T."/>
            <person name="Shirasu K."/>
            <person name="Hoshino A."/>
            <person name="Arita M."/>
        </authorList>
    </citation>
    <scope>NUCLEOTIDE SEQUENCE</scope>
    <source>
        <strain evidence="3">Hamamatsu line</strain>
    </source>
</reference>
<organism evidence="3 4">
    <name type="scientific">Hibiscus trionum</name>
    <name type="common">Flower of an hour</name>
    <dbReference type="NCBI Taxonomy" id="183268"/>
    <lineage>
        <taxon>Eukaryota</taxon>
        <taxon>Viridiplantae</taxon>
        <taxon>Streptophyta</taxon>
        <taxon>Embryophyta</taxon>
        <taxon>Tracheophyta</taxon>
        <taxon>Spermatophyta</taxon>
        <taxon>Magnoliopsida</taxon>
        <taxon>eudicotyledons</taxon>
        <taxon>Gunneridae</taxon>
        <taxon>Pentapetalae</taxon>
        <taxon>rosids</taxon>
        <taxon>malvids</taxon>
        <taxon>Malvales</taxon>
        <taxon>Malvaceae</taxon>
        <taxon>Malvoideae</taxon>
        <taxon>Hibiscus</taxon>
    </lineage>
</organism>
<dbReference type="AlphaFoldDB" id="A0A9W7M5A7"/>
<name>A0A9W7M5A7_HIBTR</name>
<keyword evidence="1" id="KW-0175">Coiled coil</keyword>
<evidence type="ECO:0000313" key="3">
    <source>
        <dbReference type="EMBL" id="GMI88443.1"/>
    </source>
</evidence>
<feature type="region of interest" description="Disordered" evidence="2">
    <location>
        <begin position="75"/>
        <end position="128"/>
    </location>
</feature>
<feature type="compositionally biased region" description="Basic and acidic residues" evidence="2">
    <location>
        <begin position="111"/>
        <end position="121"/>
    </location>
</feature>
<dbReference type="EMBL" id="BSYR01000022">
    <property type="protein sequence ID" value="GMI88443.1"/>
    <property type="molecule type" value="Genomic_DNA"/>
</dbReference>
<evidence type="ECO:0000313" key="4">
    <source>
        <dbReference type="Proteomes" id="UP001165190"/>
    </source>
</evidence>
<dbReference type="OrthoDB" id="1898716at2759"/>
<gene>
    <name evidence="3" type="ORF">HRI_002513600</name>
</gene>
<dbReference type="Proteomes" id="UP001165190">
    <property type="component" value="Unassembled WGS sequence"/>
</dbReference>
<protein>
    <submittedName>
        <fullName evidence="3">Uncharacterized protein</fullName>
    </submittedName>
</protein>
<proteinExistence type="predicted"/>
<evidence type="ECO:0000256" key="2">
    <source>
        <dbReference type="SAM" id="MobiDB-lite"/>
    </source>
</evidence>
<evidence type="ECO:0000256" key="1">
    <source>
        <dbReference type="SAM" id="Coils"/>
    </source>
</evidence>
<comment type="caution">
    <text evidence="3">The sequence shown here is derived from an EMBL/GenBank/DDBJ whole genome shotgun (WGS) entry which is preliminary data.</text>
</comment>
<keyword evidence="4" id="KW-1185">Reference proteome</keyword>
<accession>A0A9W7M5A7</accession>
<sequence>MIYWLLTQCTFSIQELEKELSDLNRKKYKAEEKLRSYNPDMIQTLSIPEAYQRQHIVMDALERIEKLKHAKLLEKEISPSNSNDVEMPALEMGSSSAATEATNSETQRNQLPDDHNGKNIEELEPSTS</sequence>
<feature type="coiled-coil region" evidence="1">
    <location>
        <begin position="6"/>
        <end position="33"/>
    </location>
</feature>